<dbReference type="PANTHER" id="PTHR11875">
    <property type="entry name" value="TESTIS-SPECIFIC Y-ENCODED PROTEIN"/>
    <property type="match status" value="1"/>
</dbReference>
<feature type="region of interest" description="Disordered" evidence="3">
    <location>
        <begin position="329"/>
        <end position="367"/>
    </location>
</feature>
<dbReference type="GO" id="GO:0005634">
    <property type="term" value="C:nucleus"/>
    <property type="evidence" value="ECO:0007669"/>
    <property type="project" value="InterPro"/>
</dbReference>
<accession>A0A0B4U874</accession>
<dbReference type="GO" id="GO:0006334">
    <property type="term" value="P:nucleosome assembly"/>
    <property type="evidence" value="ECO:0007669"/>
    <property type="project" value="InterPro"/>
</dbReference>
<feature type="non-terminal residue" evidence="4">
    <location>
        <position position="367"/>
    </location>
</feature>
<name>A0A0B4U874_9DIOP</name>
<sequence length="367" mass="42449">MEKKFKLAKSGSASDTDESNECNAMGKPPEKIGPAYMDAYERRVFLNEMVKVLPEPVQDRIVVLKNIQLEHCKIDTEFYTEVSKLEKKFLERFEELYQKRKDIITGKVSPAKETAKYTEPPLEIIDKGDYNFDKLLKPFQNIPRDIQGIPDFWLTVFKNIELISDTMDTPDEAALKCLTDVAIEYETPESFILKFHFDENEFFSNDILTKQYFMRFHLDPNDPFHFEGPEIYKSIGCDIKWKRNKNLTIQTIKKRSIRTGKKTLKTVKCNSFFNFFYPPIEQNDELTDDDTKEILATDFSIGHMFRVRIIPKAILFYTGDMIEDYQDVSSDVGDSNSNSDENYNIKIPSGGSAEGGNIVDPNQCKSQ</sequence>
<feature type="region of interest" description="Disordered" evidence="3">
    <location>
        <begin position="1"/>
        <end position="30"/>
    </location>
</feature>
<protein>
    <submittedName>
        <fullName evidence="4">Nucleosome assembly protein 1 paralog 5</fullName>
    </submittedName>
</protein>
<dbReference type="InterPro" id="IPR037231">
    <property type="entry name" value="NAP-like_sf"/>
</dbReference>
<organism evidence="4">
    <name type="scientific">Diasemopsis meigenii</name>
    <dbReference type="NCBI Taxonomy" id="139646"/>
    <lineage>
        <taxon>Eukaryota</taxon>
        <taxon>Metazoa</taxon>
        <taxon>Ecdysozoa</taxon>
        <taxon>Arthropoda</taxon>
        <taxon>Hexapoda</taxon>
        <taxon>Insecta</taxon>
        <taxon>Pterygota</taxon>
        <taxon>Neoptera</taxon>
        <taxon>Endopterygota</taxon>
        <taxon>Diptera</taxon>
        <taxon>Brachycera</taxon>
        <taxon>Muscomorpha</taxon>
        <taxon>Diopsoidea</taxon>
        <taxon>Diopsidae</taxon>
        <taxon>Diasemopsis</taxon>
    </lineage>
</organism>
<evidence type="ECO:0000313" key="4">
    <source>
        <dbReference type="EMBL" id="AJC52574.1"/>
    </source>
</evidence>
<dbReference type="Gene3D" id="3.30.1120.90">
    <property type="entry name" value="Nucleosome assembly protein"/>
    <property type="match status" value="1"/>
</dbReference>
<dbReference type="AlphaFoldDB" id="A0A0B4U874"/>
<dbReference type="SUPFAM" id="SSF143113">
    <property type="entry name" value="NAP-like"/>
    <property type="match status" value="1"/>
</dbReference>
<comment type="similarity">
    <text evidence="1 2">Belongs to the nucleosome assembly protein (NAP) family.</text>
</comment>
<proteinExistence type="evidence at transcript level"/>
<dbReference type="InterPro" id="IPR002164">
    <property type="entry name" value="NAP_family"/>
</dbReference>
<evidence type="ECO:0000256" key="3">
    <source>
        <dbReference type="SAM" id="MobiDB-lite"/>
    </source>
</evidence>
<evidence type="ECO:0000256" key="1">
    <source>
        <dbReference type="ARBA" id="ARBA00009947"/>
    </source>
</evidence>
<dbReference type="Pfam" id="PF00956">
    <property type="entry name" value="NAP"/>
    <property type="match status" value="1"/>
</dbReference>
<dbReference type="EMBL" id="KM821178">
    <property type="protein sequence ID" value="AJC52574.1"/>
    <property type="molecule type" value="mRNA"/>
</dbReference>
<evidence type="ECO:0000256" key="2">
    <source>
        <dbReference type="RuleBase" id="RU003876"/>
    </source>
</evidence>
<dbReference type="FunFam" id="1.20.5.1500:FF:000001">
    <property type="entry name" value="Nucleosome assembly protein 1-like 1"/>
    <property type="match status" value="1"/>
</dbReference>
<reference evidence="4" key="1">
    <citation type="journal article" date="2015" name="Insect Mol. Biol.">
        <title>We can't all be supermodels: the value of comparative transcriptomics to the study of non-model insects.</title>
        <authorList>
            <person name="Oppenheim S.J."/>
            <person name="Baker R.H."/>
            <person name="Simon S."/>
            <person name="DeSalle R."/>
        </authorList>
    </citation>
    <scope>NUCLEOTIDE SEQUENCE</scope>
</reference>
<dbReference type="Gene3D" id="1.20.5.1500">
    <property type="match status" value="1"/>
</dbReference>
<feature type="compositionally biased region" description="Low complexity" evidence="3">
    <location>
        <begin position="329"/>
        <end position="340"/>
    </location>
</feature>